<proteinExistence type="predicted"/>
<dbReference type="PANTHER" id="PTHR31707">
    <property type="entry name" value="PECTINESTERASE"/>
    <property type="match status" value="1"/>
</dbReference>
<accession>A0A5C7I7D7</accession>
<gene>
    <name evidence="8" type="ORF">EZV62_006505</name>
</gene>
<dbReference type="EMBL" id="VAHF01000003">
    <property type="protein sequence ID" value="TXG65230.1"/>
    <property type="molecule type" value="Genomic_DNA"/>
</dbReference>
<feature type="domain" description="Pectinesterase catalytic" evidence="5">
    <location>
        <begin position="150"/>
        <end position="229"/>
    </location>
</feature>
<evidence type="ECO:0000256" key="3">
    <source>
        <dbReference type="ARBA" id="ARBA00023085"/>
    </source>
</evidence>
<evidence type="ECO:0000256" key="2">
    <source>
        <dbReference type="ARBA" id="ARBA00022801"/>
    </source>
</evidence>
<organism evidence="8 9">
    <name type="scientific">Acer yangbiense</name>
    <dbReference type="NCBI Taxonomy" id="1000413"/>
    <lineage>
        <taxon>Eukaryota</taxon>
        <taxon>Viridiplantae</taxon>
        <taxon>Streptophyta</taxon>
        <taxon>Embryophyta</taxon>
        <taxon>Tracheophyta</taxon>
        <taxon>Spermatophyta</taxon>
        <taxon>Magnoliopsida</taxon>
        <taxon>eudicotyledons</taxon>
        <taxon>Gunneridae</taxon>
        <taxon>Pentapetalae</taxon>
        <taxon>rosids</taxon>
        <taxon>malvids</taxon>
        <taxon>Sapindales</taxon>
        <taxon>Sapindaceae</taxon>
        <taxon>Hippocastanoideae</taxon>
        <taxon>Acereae</taxon>
        <taxon>Acer</taxon>
    </lineage>
</organism>
<feature type="domain" description="Reverse transcriptase Ty1/copia-type" evidence="6">
    <location>
        <begin position="5"/>
        <end position="128"/>
    </location>
</feature>
<evidence type="ECO:0000256" key="1">
    <source>
        <dbReference type="ARBA" id="ARBA00005184"/>
    </source>
</evidence>
<name>A0A5C7I7D7_9ROSI</name>
<dbReference type="InterPro" id="IPR043502">
    <property type="entry name" value="DNA/RNA_pol_sf"/>
</dbReference>
<evidence type="ECO:0000259" key="7">
    <source>
        <dbReference type="Pfam" id="PF20452"/>
    </source>
</evidence>
<dbReference type="GO" id="GO:0042545">
    <property type="term" value="P:cell wall modification"/>
    <property type="evidence" value="ECO:0007669"/>
    <property type="project" value="InterPro"/>
</dbReference>
<dbReference type="InterPro" id="IPR011050">
    <property type="entry name" value="Pectin_lyase_fold/virulence"/>
</dbReference>
<dbReference type="Pfam" id="PF07727">
    <property type="entry name" value="RVT_2"/>
    <property type="match status" value="1"/>
</dbReference>
<comment type="caution">
    <text evidence="8">The sequence shown here is derived from an EMBL/GenBank/DDBJ whole genome shotgun (WGS) entry which is preliminary data.</text>
</comment>
<dbReference type="OrthoDB" id="1110694at2759"/>
<comment type="pathway">
    <text evidence="1">Glycan metabolism; pectin degradation; 2-dehydro-3-deoxy-D-gluconate from pectin: step 1/5.</text>
</comment>
<evidence type="ECO:0000313" key="9">
    <source>
        <dbReference type="Proteomes" id="UP000323000"/>
    </source>
</evidence>
<evidence type="ECO:0000259" key="5">
    <source>
        <dbReference type="Pfam" id="PF01095"/>
    </source>
</evidence>
<sequence>MVTVWTILAITAARHWSLSQLDVTNAFLHGDLTEEIYMSPPPGLRRQGENLVCCPNKSLYGLKQASRQWFAKFTEAVQATGFVQSKADYSLFICKRGKSFTALLIYVDDIVITGNDENAIIFHLKMSLQNIVSFLCFLLMLVMVSAQWPNVTVTVDGTGDYRSIVDAVGVIPNNCDSMFFIYIKASNYTENVYICIEKRNEVMSGDGIGKTNIIFSCNNRTSFTIDQSAALDDEKFYAYSVEGIGLLFNFIYMLVAKATFDGHNYQSVDKFSVVQKSLVESKMEQAYKNVNNFDSVDGRAIFGPSSQQATGLLHPDGFLVPRSPRLPCQLPRSPVMTIGDSLGYGMRLFSAPTSNDSESGNIASVRNSHSMQAVDPINVKLSFFSIFGSSIEHISMTKNRKADWCRIQAVLLDLAARRNWVEQTSKIVKRKQPKKISNYGGLRKRFA</sequence>
<reference evidence="9" key="1">
    <citation type="journal article" date="2019" name="Gigascience">
        <title>De novo genome assembly of the endangered Acer yangbiense, a plant species with extremely small populations endemic to Yunnan Province, China.</title>
        <authorList>
            <person name="Yang J."/>
            <person name="Wariss H.M."/>
            <person name="Tao L."/>
            <person name="Zhang R."/>
            <person name="Yun Q."/>
            <person name="Hollingsworth P."/>
            <person name="Dao Z."/>
            <person name="Luo G."/>
            <person name="Guo H."/>
            <person name="Ma Y."/>
            <person name="Sun W."/>
        </authorList>
    </citation>
    <scope>NUCLEOTIDE SEQUENCE [LARGE SCALE GENOMIC DNA]</scope>
    <source>
        <strain evidence="9">cv. Malutang</strain>
    </source>
</reference>
<evidence type="ECO:0000313" key="8">
    <source>
        <dbReference type="EMBL" id="TXG65230.1"/>
    </source>
</evidence>
<evidence type="ECO:0000256" key="4">
    <source>
        <dbReference type="SAM" id="SignalP"/>
    </source>
</evidence>
<feature type="domain" description="Calmodulin binding protein C-terminal" evidence="7">
    <location>
        <begin position="235"/>
        <end position="294"/>
    </location>
</feature>
<dbReference type="Proteomes" id="UP000323000">
    <property type="component" value="Chromosome 3"/>
</dbReference>
<dbReference type="InterPro" id="IPR013103">
    <property type="entry name" value="RVT_2"/>
</dbReference>
<dbReference type="GO" id="GO:0030599">
    <property type="term" value="F:pectinesterase activity"/>
    <property type="evidence" value="ECO:0007669"/>
    <property type="project" value="InterPro"/>
</dbReference>
<dbReference type="InterPro" id="IPR012334">
    <property type="entry name" value="Pectin_lyas_fold"/>
</dbReference>
<protein>
    <submittedName>
        <fullName evidence="8">Uncharacterized protein</fullName>
    </submittedName>
</protein>
<keyword evidence="9" id="KW-1185">Reference proteome</keyword>
<keyword evidence="4" id="KW-0732">Signal</keyword>
<keyword evidence="2" id="KW-0378">Hydrolase</keyword>
<dbReference type="InterPro" id="IPR046829">
    <property type="entry name" value="Calmod_bind_C"/>
</dbReference>
<feature type="signal peptide" evidence="4">
    <location>
        <begin position="1"/>
        <end position="19"/>
    </location>
</feature>
<dbReference type="Pfam" id="PF01095">
    <property type="entry name" value="Pectinesterase"/>
    <property type="match status" value="1"/>
</dbReference>
<dbReference type="AlphaFoldDB" id="A0A5C7I7D7"/>
<evidence type="ECO:0000259" key="6">
    <source>
        <dbReference type="Pfam" id="PF07727"/>
    </source>
</evidence>
<keyword evidence="3" id="KW-0063">Aspartyl esterase</keyword>
<dbReference type="UniPathway" id="UPA00545">
    <property type="reaction ID" value="UER00823"/>
</dbReference>
<dbReference type="Gene3D" id="2.160.20.10">
    <property type="entry name" value="Single-stranded right-handed beta-helix, Pectin lyase-like"/>
    <property type="match status" value="1"/>
</dbReference>
<feature type="chain" id="PRO_5022692370" evidence="4">
    <location>
        <begin position="20"/>
        <end position="447"/>
    </location>
</feature>
<dbReference type="GO" id="GO:0045490">
    <property type="term" value="P:pectin catabolic process"/>
    <property type="evidence" value="ECO:0007669"/>
    <property type="project" value="UniProtKB-UniPathway"/>
</dbReference>
<dbReference type="SUPFAM" id="SSF56672">
    <property type="entry name" value="DNA/RNA polymerases"/>
    <property type="match status" value="1"/>
</dbReference>
<dbReference type="SUPFAM" id="SSF51126">
    <property type="entry name" value="Pectin lyase-like"/>
    <property type="match status" value="1"/>
</dbReference>
<dbReference type="Pfam" id="PF20452">
    <property type="entry name" value="Calmod_bind_C"/>
    <property type="match status" value="1"/>
</dbReference>
<dbReference type="InterPro" id="IPR000070">
    <property type="entry name" value="Pectinesterase_cat"/>
</dbReference>